<dbReference type="GO" id="GO:0006121">
    <property type="term" value="P:mitochondrial electron transport, succinate to ubiquinone"/>
    <property type="evidence" value="ECO:0007669"/>
    <property type="project" value="UniProtKB-UniRule"/>
</dbReference>
<gene>
    <name evidence="5" type="ORF">DIABBA_LOCUS1441</name>
</gene>
<dbReference type="Proteomes" id="UP001153709">
    <property type="component" value="Chromosome 1"/>
</dbReference>
<dbReference type="PANTHER" id="PTHR12469">
    <property type="entry name" value="PROTEIN EMI5 HOMOLOG, MITOCHONDRIAL"/>
    <property type="match status" value="1"/>
</dbReference>
<dbReference type="Gene3D" id="1.10.150.250">
    <property type="entry name" value="Flavinator of succinate dehydrogenase"/>
    <property type="match status" value="1"/>
</dbReference>
<comment type="subunit">
    <text evidence="4">Interacts with the flavoprotein subunit within the SDH catalytic dimer.</text>
</comment>
<dbReference type="PANTHER" id="PTHR12469:SF2">
    <property type="entry name" value="SUCCINATE DEHYDROGENASE ASSEMBLY FACTOR 2, MITOCHONDRIAL"/>
    <property type="match status" value="1"/>
</dbReference>
<dbReference type="OrthoDB" id="284292at2759"/>
<evidence type="ECO:0000256" key="2">
    <source>
        <dbReference type="ARBA" id="ARBA00023128"/>
    </source>
</evidence>
<accession>A0A9N9ST58</accession>
<protein>
    <recommendedName>
        <fullName evidence="4">Succinate dehydrogenase assembly factor 2, mitochondrial</fullName>
        <shortName evidence="4">SDH assembly factor 2</shortName>
        <shortName evidence="4">SDHAF2</shortName>
    </recommendedName>
</protein>
<evidence type="ECO:0000256" key="3">
    <source>
        <dbReference type="ARBA" id="ARBA00023186"/>
    </source>
</evidence>
<dbReference type="InterPro" id="IPR036714">
    <property type="entry name" value="SDH_sf"/>
</dbReference>
<dbReference type="GO" id="GO:0034553">
    <property type="term" value="P:mitochondrial respiratory chain complex II assembly"/>
    <property type="evidence" value="ECO:0007669"/>
    <property type="project" value="TreeGrafter"/>
</dbReference>
<comment type="function">
    <text evidence="4">Plays an essential role in the assembly of succinate dehydrogenase (SDH), an enzyme complex (also referred to as respiratory complex II) that is a component of both the tricarboxylic acid (TCA) cycle and the mitochondrial electron transport chain, and which couples the oxidation of succinate to fumarate with the reduction of ubiquinone (coenzyme Q) to ubiquinol. Required for flavinylation (covalent attachment of FAD) of the flavoprotein subunit of the SDH catalytic dimer.</text>
</comment>
<comment type="subcellular location">
    <subcellularLocation>
        <location evidence="1 4">Mitochondrion matrix</location>
    </subcellularLocation>
</comment>
<keyword evidence="2 4" id="KW-0496">Mitochondrion</keyword>
<keyword evidence="6" id="KW-1185">Reference proteome</keyword>
<dbReference type="AlphaFoldDB" id="A0A9N9ST58"/>
<evidence type="ECO:0000313" key="6">
    <source>
        <dbReference type="Proteomes" id="UP001153709"/>
    </source>
</evidence>
<dbReference type="InterPro" id="IPR028882">
    <property type="entry name" value="SDHAF2"/>
</dbReference>
<name>A0A9N9ST58_DIABA</name>
<dbReference type="InterPro" id="IPR005631">
    <property type="entry name" value="SDH"/>
</dbReference>
<dbReference type="FunFam" id="1.10.150.250:FF:000002">
    <property type="entry name" value="Succinate dehydrogenase assembly factor 2, mitochondrial"/>
    <property type="match status" value="1"/>
</dbReference>
<sequence length="188" mass="22272">MLIFPTNICFCQKTVNVNNNLYKLFRLICISTLHKFIQINNKMACNLIKRIAHGKYIKLFSISPARLMSSTMIDPPDDLFTVPRPASRENEPIEQRRARLLYQSRKRGMLENDLLLSTFVAKHLKAFDKEQLEKYDRLINGPSNDWELYYWATNMKETPEEYNHDVMDLLKVHCQNLHKESRIRQPDL</sequence>
<reference evidence="5" key="1">
    <citation type="submission" date="2022-01" db="EMBL/GenBank/DDBJ databases">
        <authorList>
            <person name="King R."/>
        </authorList>
    </citation>
    <scope>NUCLEOTIDE SEQUENCE</scope>
</reference>
<organism evidence="5 6">
    <name type="scientific">Diabrotica balteata</name>
    <name type="common">Banded cucumber beetle</name>
    <dbReference type="NCBI Taxonomy" id="107213"/>
    <lineage>
        <taxon>Eukaryota</taxon>
        <taxon>Metazoa</taxon>
        <taxon>Ecdysozoa</taxon>
        <taxon>Arthropoda</taxon>
        <taxon>Hexapoda</taxon>
        <taxon>Insecta</taxon>
        <taxon>Pterygota</taxon>
        <taxon>Neoptera</taxon>
        <taxon>Endopterygota</taxon>
        <taxon>Coleoptera</taxon>
        <taxon>Polyphaga</taxon>
        <taxon>Cucujiformia</taxon>
        <taxon>Chrysomeloidea</taxon>
        <taxon>Chrysomelidae</taxon>
        <taxon>Galerucinae</taxon>
        <taxon>Diabroticina</taxon>
        <taxon>Diabroticites</taxon>
        <taxon>Diabrotica</taxon>
    </lineage>
</organism>
<evidence type="ECO:0000313" key="5">
    <source>
        <dbReference type="EMBL" id="CAG9827447.1"/>
    </source>
</evidence>
<dbReference type="GO" id="GO:0005759">
    <property type="term" value="C:mitochondrial matrix"/>
    <property type="evidence" value="ECO:0007669"/>
    <property type="project" value="UniProtKB-SubCell"/>
</dbReference>
<comment type="similarity">
    <text evidence="4">Belongs to the SDHAF2 family.</text>
</comment>
<evidence type="ECO:0000256" key="1">
    <source>
        <dbReference type="ARBA" id="ARBA00004305"/>
    </source>
</evidence>
<dbReference type="Pfam" id="PF03937">
    <property type="entry name" value="Sdh5"/>
    <property type="match status" value="1"/>
</dbReference>
<dbReference type="GO" id="GO:0006099">
    <property type="term" value="P:tricarboxylic acid cycle"/>
    <property type="evidence" value="ECO:0007669"/>
    <property type="project" value="TreeGrafter"/>
</dbReference>
<proteinExistence type="inferred from homology"/>
<dbReference type="HAMAP" id="MF_03057">
    <property type="entry name" value="SDHAF2"/>
    <property type="match status" value="1"/>
</dbReference>
<evidence type="ECO:0000256" key="4">
    <source>
        <dbReference type="HAMAP-Rule" id="MF_03057"/>
    </source>
</evidence>
<keyword evidence="3 4" id="KW-0143">Chaperone</keyword>
<dbReference type="SUPFAM" id="SSF109910">
    <property type="entry name" value="YgfY-like"/>
    <property type="match status" value="1"/>
</dbReference>
<dbReference type="EMBL" id="OU898276">
    <property type="protein sequence ID" value="CAG9827447.1"/>
    <property type="molecule type" value="Genomic_DNA"/>
</dbReference>